<keyword evidence="14" id="KW-1185">Reference proteome</keyword>
<evidence type="ECO:0000256" key="5">
    <source>
        <dbReference type="ARBA" id="ARBA00022777"/>
    </source>
</evidence>
<evidence type="ECO:0000256" key="1">
    <source>
        <dbReference type="ARBA" id="ARBA00004651"/>
    </source>
</evidence>
<dbReference type="Pfam" id="PF02518">
    <property type="entry name" value="HATPase_c"/>
    <property type="match status" value="1"/>
</dbReference>
<reference evidence="13 14" key="1">
    <citation type="submission" date="2016-11" db="EMBL/GenBank/DDBJ databases">
        <authorList>
            <person name="Jaros S."/>
            <person name="Januszkiewicz K."/>
            <person name="Wedrychowicz H."/>
        </authorList>
    </citation>
    <scope>NUCLEOTIDE SEQUENCE [LARGE SCALE GENOMIC DNA]</scope>
    <source>
        <strain evidence="13 14">DSM 44523</strain>
    </source>
</reference>
<evidence type="ECO:0000256" key="10">
    <source>
        <dbReference type="SAM" id="Phobius"/>
    </source>
</evidence>
<dbReference type="Proteomes" id="UP000184501">
    <property type="component" value="Unassembled WGS sequence"/>
</dbReference>
<feature type="domain" description="Signal transduction histidine kinase subgroup 3 dimerisation and phosphoacceptor" evidence="12">
    <location>
        <begin position="194"/>
        <end position="255"/>
    </location>
</feature>
<evidence type="ECO:0000313" key="13">
    <source>
        <dbReference type="EMBL" id="SHG09179.1"/>
    </source>
</evidence>
<feature type="transmembrane region" description="Helical" evidence="10">
    <location>
        <begin position="145"/>
        <end position="166"/>
    </location>
</feature>
<comment type="subcellular location">
    <subcellularLocation>
        <location evidence="1">Cell membrane</location>
        <topology evidence="1">Multi-pass membrane protein</topology>
    </subcellularLocation>
</comment>
<keyword evidence="4 10" id="KW-0812">Transmembrane</keyword>
<keyword evidence="7" id="KW-0902">Two-component regulatory system</keyword>
<dbReference type="PANTHER" id="PTHR24421">
    <property type="entry name" value="NITRATE/NITRITE SENSOR PROTEIN NARX-RELATED"/>
    <property type="match status" value="1"/>
</dbReference>
<dbReference type="SUPFAM" id="SSF55874">
    <property type="entry name" value="ATPase domain of HSP90 chaperone/DNA topoisomerase II/histidine kinase"/>
    <property type="match status" value="1"/>
</dbReference>
<dbReference type="STRING" id="2017.SAMN05444320_106335"/>
<protein>
    <submittedName>
        <fullName evidence="13">Two-component system, NarL family, sensor kinase</fullName>
    </submittedName>
</protein>
<dbReference type="Gene3D" id="3.30.565.10">
    <property type="entry name" value="Histidine kinase-like ATPase, C-terminal domain"/>
    <property type="match status" value="1"/>
</dbReference>
<evidence type="ECO:0000256" key="3">
    <source>
        <dbReference type="ARBA" id="ARBA00022679"/>
    </source>
</evidence>
<feature type="domain" description="Histidine kinase/HSP90-like ATPase" evidence="11">
    <location>
        <begin position="294"/>
        <end position="384"/>
    </location>
</feature>
<dbReference type="PANTHER" id="PTHR24421:SF37">
    <property type="entry name" value="SENSOR HISTIDINE KINASE NARS"/>
    <property type="match status" value="1"/>
</dbReference>
<evidence type="ECO:0000256" key="9">
    <source>
        <dbReference type="SAM" id="Coils"/>
    </source>
</evidence>
<evidence type="ECO:0000256" key="8">
    <source>
        <dbReference type="ARBA" id="ARBA00023136"/>
    </source>
</evidence>
<dbReference type="EMBL" id="FQVN01000006">
    <property type="protein sequence ID" value="SHG09179.1"/>
    <property type="molecule type" value="Genomic_DNA"/>
</dbReference>
<evidence type="ECO:0000259" key="11">
    <source>
        <dbReference type="Pfam" id="PF02518"/>
    </source>
</evidence>
<dbReference type="GO" id="GO:0046983">
    <property type="term" value="F:protein dimerization activity"/>
    <property type="evidence" value="ECO:0007669"/>
    <property type="project" value="InterPro"/>
</dbReference>
<evidence type="ECO:0000259" key="12">
    <source>
        <dbReference type="Pfam" id="PF07730"/>
    </source>
</evidence>
<feature type="transmembrane region" description="Helical" evidence="10">
    <location>
        <begin position="102"/>
        <end position="124"/>
    </location>
</feature>
<keyword evidence="6 10" id="KW-1133">Transmembrane helix</keyword>
<proteinExistence type="predicted"/>
<name>A0A1M5GZJ8_STRHI</name>
<dbReference type="Pfam" id="PF07730">
    <property type="entry name" value="HisKA_3"/>
    <property type="match status" value="1"/>
</dbReference>
<evidence type="ECO:0000256" key="2">
    <source>
        <dbReference type="ARBA" id="ARBA00022475"/>
    </source>
</evidence>
<evidence type="ECO:0000313" key="14">
    <source>
        <dbReference type="Proteomes" id="UP000184501"/>
    </source>
</evidence>
<keyword evidence="9" id="KW-0175">Coiled coil</keyword>
<sequence>MRGAGWARLLLVLPLSLGGLAATQGNQRVAFFAVVAVYAVWALGWLRFVTRPERVGPTVAVVAAAVDVVVITVLAALSRGPGSEARYAYFLLPVVAIPWNRAWLTAGVGLAGLVGHAVLVLAPLRPEDVANLDPSRGMLYDLLRAGTDASYLFWLTGMCTLLTVALGRRNERIQRLLDERERLLAEVLRVEDRERAALAEALHDGAVQNLLAVRLDLEEVGPEHRGPWWHRVREVVTDTVRELREAVFDLHPRVLREAGLAQALRSLGERAARRGRFDLDCRIDPVPRHPAEQLVYSAARELLANVERHARASRVELLLTARDGRLRLCLRDDGVGIEPGVLRRRIAEGHIGLASQQVRVTGAGGAFHVRPREGGGTVVEVELPY</sequence>
<dbReference type="InterPro" id="IPR003594">
    <property type="entry name" value="HATPase_dom"/>
</dbReference>
<feature type="transmembrane region" description="Helical" evidence="10">
    <location>
        <begin position="61"/>
        <end position="82"/>
    </location>
</feature>
<dbReference type="InterPro" id="IPR050482">
    <property type="entry name" value="Sensor_HK_TwoCompSys"/>
</dbReference>
<dbReference type="InterPro" id="IPR036890">
    <property type="entry name" value="HATPase_C_sf"/>
</dbReference>
<keyword evidence="3" id="KW-0808">Transferase</keyword>
<gene>
    <name evidence="13" type="ORF">SAMN05444320_106335</name>
</gene>
<keyword evidence="2" id="KW-1003">Cell membrane</keyword>
<dbReference type="AlphaFoldDB" id="A0A1M5GZJ8"/>
<dbReference type="GO" id="GO:0000155">
    <property type="term" value="F:phosphorelay sensor kinase activity"/>
    <property type="evidence" value="ECO:0007669"/>
    <property type="project" value="InterPro"/>
</dbReference>
<evidence type="ECO:0000256" key="4">
    <source>
        <dbReference type="ARBA" id="ARBA00022692"/>
    </source>
</evidence>
<organism evidence="13 14">
    <name type="scientific">Streptoalloteichus hindustanus</name>
    <dbReference type="NCBI Taxonomy" id="2017"/>
    <lineage>
        <taxon>Bacteria</taxon>
        <taxon>Bacillati</taxon>
        <taxon>Actinomycetota</taxon>
        <taxon>Actinomycetes</taxon>
        <taxon>Pseudonocardiales</taxon>
        <taxon>Pseudonocardiaceae</taxon>
        <taxon>Streptoalloteichus</taxon>
    </lineage>
</organism>
<evidence type="ECO:0000256" key="7">
    <source>
        <dbReference type="ARBA" id="ARBA00023012"/>
    </source>
</evidence>
<dbReference type="GO" id="GO:0005886">
    <property type="term" value="C:plasma membrane"/>
    <property type="evidence" value="ECO:0007669"/>
    <property type="project" value="UniProtKB-SubCell"/>
</dbReference>
<dbReference type="CDD" id="cd16917">
    <property type="entry name" value="HATPase_UhpB-NarQ-NarX-like"/>
    <property type="match status" value="1"/>
</dbReference>
<keyword evidence="5 13" id="KW-0418">Kinase</keyword>
<accession>A0A1M5GZJ8</accession>
<feature type="coiled-coil region" evidence="9">
    <location>
        <begin position="166"/>
        <end position="193"/>
    </location>
</feature>
<dbReference type="RefSeq" id="WP_234995811.1">
    <property type="nucleotide sequence ID" value="NZ_FQVN01000006.1"/>
</dbReference>
<keyword evidence="8 10" id="KW-0472">Membrane</keyword>
<dbReference type="InterPro" id="IPR011712">
    <property type="entry name" value="Sig_transdc_His_kin_sub3_dim/P"/>
</dbReference>
<evidence type="ECO:0000256" key="6">
    <source>
        <dbReference type="ARBA" id="ARBA00022989"/>
    </source>
</evidence>
<feature type="transmembrane region" description="Helical" evidence="10">
    <location>
        <begin position="31"/>
        <end position="49"/>
    </location>
</feature>